<accession>A0A9N9B0D5</accession>
<comment type="caution">
    <text evidence="1">The sequence shown here is derived from an EMBL/GenBank/DDBJ whole genome shotgun (WGS) entry which is preliminary data.</text>
</comment>
<sequence length="219" mass="25620">MPPKTTLTDVQKLEFCCFANENTMTRKKQLTAEIDNPNKRQNRSVTVPHFELAFKEFILTYQHRIIISEAMLIEKAKQLSKGLGIPEEVENEKNVKNLKIDILRGIRYIIKAWNKVKERTIYNCWRHTKILSNNDNEISLENNQEIEETDELLNLSNSIRNLNLSNSIEVVDFLAIPEEEEVCKIIDENAMMAEIIEYLKKDLKNLIVKILMKQMTVLK</sequence>
<keyword evidence="2" id="KW-1185">Reference proteome</keyword>
<protein>
    <submittedName>
        <fullName evidence="1">7484_t:CDS:1</fullName>
    </submittedName>
</protein>
<evidence type="ECO:0000313" key="1">
    <source>
        <dbReference type="EMBL" id="CAG8551392.1"/>
    </source>
</evidence>
<dbReference type="Proteomes" id="UP000789405">
    <property type="component" value="Unassembled WGS sequence"/>
</dbReference>
<dbReference type="OrthoDB" id="10518149at2759"/>
<gene>
    <name evidence="1" type="ORF">DERYTH_LOCUS5283</name>
</gene>
<dbReference type="AlphaFoldDB" id="A0A9N9B0D5"/>
<proteinExistence type="predicted"/>
<dbReference type="EMBL" id="CAJVPY010002187">
    <property type="protein sequence ID" value="CAG8551392.1"/>
    <property type="molecule type" value="Genomic_DNA"/>
</dbReference>
<evidence type="ECO:0000313" key="2">
    <source>
        <dbReference type="Proteomes" id="UP000789405"/>
    </source>
</evidence>
<organism evidence="1 2">
    <name type="scientific">Dentiscutata erythropus</name>
    <dbReference type="NCBI Taxonomy" id="1348616"/>
    <lineage>
        <taxon>Eukaryota</taxon>
        <taxon>Fungi</taxon>
        <taxon>Fungi incertae sedis</taxon>
        <taxon>Mucoromycota</taxon>
        <taxon>Glomeromycotina</taxon>
        <taxon>Glomeromycetes</taxon>
        <taxon>Diversisporales</taxon>
        <taxon>Gigasporaceae</taxon>
        <taxon>Dentiscutata</taxon>
    </lineage>
</organism>
<name>A0A9N9B0D5_9GLOM</name>
<reference evidence="1" key="1">
    <citation type="submission" date="2021-06" db="EMBL/GenBank/DDBJ databases">
        <authorList>
            <person name="Kallberg Y."/>
            <person name="Tangrot J."/>
            <person name="Rosling A."/>
        </authorList>
    </citation>
    <scope>NUCLEOTIDE SEQUENCE</scope>
    <source>
        <strain evidence="1">MA453B</strain>
    </source>
</reference>